<proteinExistence type="predicted"/>
<dbReference type="AlphaFoldDB" id="A0A816R5K8"/>
<dbReference type="InterPro" id="IPR023634">
    <property type="entry name" value="Reovirus_capsid_sigma-3_dom_sf"/>
</dbReference>
<dbReference type="Proteomes" id="UP000676336">
    <property type="component" value="Unassembled WGS sequence"/>
</dbReference>
<name>A0A816R5K8_9BILA</name>
<dbReference type="EMBL" id="CAJOBI010000385">
    <property type="protein sequence ID" value="CAF3819097.1"/>
    <property type="molecule type" value="Genomic_DNA"/>
</dbReference>
<reference evidence="1" key="1">
    <citation type="submission" date="2021-02" db="EMBL/GenBank/DDBJ databases">
        <authorList>
            <person name="Nowell W R."/>
        </authorList>
    </citation>
    <scope>NUCLEOTIDE SEQUENCE</scope>
</reference>
<dbReference type="SUPFAM" id="SSF64465">
    <property type="entry name" value="Outer capsid protein sigma 3"/>
    <property type="match status" value="1"/>
</dbReference>
<evidence type="ECO:0008006" key="4">
    <source>
        <dbReference type="Google" id="ProtNLM"/>
    </source>
</evidence>
<sequence>MSITKPHKSTLSKVEIQALVTLNNPSISFAKPANVRSEVWTNYSQVYYKNEGLDYIICSQCKGVLKWISENGTRVMSHHNCTKQKSISTTPARQRTISSYCRQSSLSKEWPVIQKRITEACVI</sequence>
<comment type="caution">
    <text evidence="1">The sequence shown here is derived from an EMBL/GenBank/DDBJ whole genome shotgun (WGS) entry which is preliminary data.</text>
</comment>
<gene>
    <name evidence="1" type="ORF">MBJ925_LOCUS16655</name>
    <name evidence="2" type="ORF">SMN809_LOCUS2178</name>
</gene>
<accession>A0A816R5K8</accession>
<evidence type="ECO:0000313" key="3">
    <source>
        <dbReference type="Proteomes" id="UP000663824"/>
    </source>
</evidence>
<evidence type="ECO:0000313" key="1">
    <source>
        <dbReference type="EMBL" id="CAF2070584.1"/>
    </source>
</evidence>
<dbReference type="EMBL" id="CAJNRE010008064">
    <property type="protein sequence ID" value="CAF2070584.1"/>
    <property type="molecule type" value="Genomic_DNA"/>
</dbReference>
<protein>
    <recommendedName>
        <fullName evidence="4">BED-type domain-containing protein</fullName>
    </recommendedName>
</protein>
<organism evidence="1 3">
    <name type="scientific">Rotaria magnacalcarata</name>
    <dbReference type="NCBI Taxonomy" id="392030"/>
    <lineage>
        <taxon>Eukaryota</taxon>
        <taxon>Metazoa</taxon>
        <taxon>Spiralia</taxon>
        <taxon>Gnathifera</taxon>
        <taxon>Rotifera</taxon>
        <taxon>Eurotatoria</taxon>
        <taxon>Bdelloidea</taxon>
        <taxon>Philodinida</taxon>
        <taxon>Philodinidae</taxon>
        <taxon>Rotaria</taxon>
    </lineage>
</organism>
<dbReference type="Proteomes" id="UP000663824">
    <property type="component" value="Unassembled WGS sequence"/>
</dbReference>
<evidence type="ECO:0000313" key="2">
    <source>
        <dbReference type="EMBL" id="CAF3819097.1"/>
    </source>
</evidence>